<evidence type="ECO:0000259" key="6">
    <source>
        <dbReference type="PROSITE" id="PS50801"/>
    </source>
</evidence>
<dbReference type="InterPro" id="IPR011547">
    <property type="entry name" value="SLC26A/SulP_dom"/>
</dbReference>
<feature type="transmembrane region" description="Helical" evidence="5">
    <location>
        <begin position="335"/>
        <end position="353"/>
    </location>
</feature>
<keyword evidence="8" id="KW-1185">Reference proteome</keyword>
<dbReference type="Proteomes" id="UP000256774">
    <property type="component" value="Unassembled WGS sequence"/>
</dbReference>
<protein>
    <submittedName>
        <fullName evidence="7">SulP family sulfate permease</fullName>
    </submittedName>
</protein>
<feature type="transmembrane region" description="Helical" evidence="5">
    <location>
        <begin position="300"/>
        <end position="323"/>
    </location>
</feature>
<sequence>MRLLPAWLQHYRRADLRDDALAGTITAILLVPQALAYALLAGLPPEVGLYASVLPPLIYALMGSSRTLAVGPVAVAAVMVASALQQFADGDSARALAGALWLALLSGGFLLLFGFMRLGWLSYFVSHPVLSGFSTAAAITIIGTQIPALTGVNGDRQAAFFSFIIDITPRLNDTQLSVVAAAAATITLLLIGRFRLAGWLRAIGLSAPLATLATRMMPLVIVASALLISSHVDGARYVAVVGDIPQGLPPLSISFLWLDGWQGLIGSALLIAIIGYVESLSVARILAIRRRERINPDQELLALGATNMSAAIAGGMPVAGGFSRSMVNFDAGARTQLAAIITATWVALAAFALTDILAPLPKLVLAAIVVVAVTQLIDFKSLWRTWRYDRRDGLAQLGTLLGVLAFGIEPGLLLGMALAIGLYLQRTSDPHIAVIGQVSGSEHYRNIHRHSVTTWPALLLVRIDENIYFANAPAIERQLMDLIAQAAEAEHMVLVLSGVGNIDASGLEMLESLAQGLGDAGMTLHVAEIKGPVMDRLAGTALLNTLGNSHIHLSTQAAVDHLLGESQKSATN</sequence>
<dbReference type="InterPro" id="IPR002645">
    <property type="entry name" value="STAS_dom"/>
</dbReference>
<dbReference type="PROSITE" id="PS50801">
    <property type="entry name" value="STAS"/>
    <property type="match status" value="1"/>
</dbReference>
<feature type="transmembrane region" description="Helical" evidence="5">
    <location>
        <begin position="63"/>
        <end position="84"/>
    </location>
</feature>
<keyword evidence="2 5" id="KW-0812">Transmembrane</keyword>
<organism evidence="7 8">
    <name type="scientific">Paraperlucidibaca baekdonensis</name>
    <dbReference type="NCBI Taxonomy" id="748120"/>
    <lineage>
        <taxon>Bacteria</taxon>
        <taxon>Pseudomonadati</taxon>
        <taxon>Pseudomonadota</taxon>
        <taxon>Gammaproteobacteria</taxon>
        <taxon>Moraxellales</taxon>
        <taxon>Moraxellaceae</taxon>
        <taxon>Paraperlucidibaca</taxon>
    </lineage>
</organism>
<gene>
    <name evidence="7" type="ORF">DFR26_0847</name>
</gene>
<comment type="caution">
    <text evidence="7">The sequence shown here is derived from an EMBL/GenBank/DDBJ whole genome shotgun (WGS) entry which is preliminary data.</text>
</comment>
<feature type="transmembrane region" description="Helical" evidence="5">
    <location>
        <begin position="20"/>
        <end position="43"/>
    </location>
</feature>
<dbReference type="EMBL" id="QUNR01000002">
    <property type="protein sequence ID" value="REH38687.1"/>
    <property type="molecule type" value="Genomic_DNA"/>
</dbReference>
<evidence type="ECO:0000256" key="2">
    <source>
        <dbReference type="ARBA" id="ARBA00022692"/>
    </source>
</evidence>
<evidence type="ECO:0000313" key="7">
    <source>
        <dbReference type="EMBL" id="REH38687.1"/>
    </source>
</evidence>
<evidence type="ECO:0000313" key="8">
    <source>
        <dbReference type="Proteomes" id="UP000256774"/>
    </source>
</evidence>
<proteinExistence type="predicted"/>
<dbReference type="NCBIfam" id="TIGR00815">
    <property type="entry name" value="sulP"/>
    <property type="match status" value="1"/>
</dbReference>
<feature type="transmembrane region" description="Helical" evidence="5">
    <location>
        <begin position="397"/>
        <end position="424"/>
    </location>
</feature>
<dbReference type="SUPFAM" id="SSF52091">
    <property type="entry name" value="SpoIIaa-like"/>
    <property type="match status" value="1"/>
</dbReference>
<evidence type="ECO:0000256" key="5">
    <source>
        <dbReference type="SAM" id="Phobius"/>
    </source>
</evidence>
<feature type="transmembrane region" description="Helical" evidence="5">
    <location>
        <begin position="176"/>
        <end position="196"/>
    </location>
</feature>
<dbReference type="AlphaFoldDB" id="A0A3E0H619"/>
<dbReference type="CDD" id="cd07042">
    <property type="entry name" value="STAS_SulP_like_sulfate_transporter"/>
    <property type="match status" value="1"/>
</dbReference>
<evidence type="ECO:0000256" key="4">
    <source>
        <dbReference type="ARBA" id="ARBA00023136"/>
    </source>
</evidence>
<dbReference type="GO" id="GO:0008271">
    <property type="term" value="F:secondary active sulfate transmembrane transporter activity"/>
    <property type="evidence" value="ECO:0007669"/>
    <property type="project" value="InterPro"/>
</dbReference>
<keyword evidence="3 5" id="KW-1133">Transmembrane helix</keyword>
<feature type="transmembrane region" description="Helical" evidence="5">
    <location>
        <begin position="360"/>
        <end position="377"/>
    </location>
</feature>
<evidence type="ECO:0000256" key="3">
    <source>
        <dbReference type="ARBA" id="ARBA00022989"/>
    </source>
</evidence>
<dbReference type="InterPro" id="IPR036513">
    <property type="entry name" value="STAS_dom_sf"/>
</dbReference>
<reference evidence="7 8" key="1">
    <citation type="submission" date="2018-08" db="EMBL/GenBank/DDBJ databases">
        <title>Genomic Encyclopedia of Type Strains, Phase IV (KMG-IV): sequencing the most valuable type-strain genomes for metagenomic binning, comparative biology and taxonomic classification.</title>
        <authorList>
            <person name="Goeker M."/>
        </authorList>
    </citation>
    <scope>NUCLEOTIDE SEQUENCE [LARGE SCALE GENOMIC DNA]</scope>
    <source>
        <strain evidence="7 8">DSM 26022</strain>
    </source>
</reference>
<dbReference type="Pfam" id="PF00916">
    <property type="entry name" value="Sulfate_transp"/>
    <property type="match status" value="1"/>
</dbReference>
<keyword evidence="4 5" id="KW-0472">Membrane</keyword>
<dbReference type="InterPro" id="IPR018045">
    <property type="entry name" value="S04_transporter_CS"/>
</dbReference>
<evidence type="ECO:0000256" key="1">
    <source>
        <dbReference type="ARBA" id="ARBA00004141"/>
    </source>
</evidence>
<dbReference type="RefSeq" id="WP_116207721.1">
    <property type="nucleotide sequence ID" value="NZ_QUNR01000002.1"/>
</dbReference>
<feature type="transmembrane region" description="Helical" evidence="5">
    <location>
        <begin position="264"/>
        <end position="288"/>
    </location>
</feature>
<dbReference type="PROSITE" id="PS01130">
    <property type="entry name" value="SLC26A"/>
    <property type="match status" value="1"/>
</dbReference>
<dbReference type="GO" id="GO:0016020">
    <property type="term" value="C:membrane"/>
    <property type="evidence" value="ECO:0007669"/>
    <property type="project" value="UniProtKB-SubCell"/>
</dbReference>
<dbReference type="Pfam" id="PF01740">
    <property type="entry name" value="STAS"/>
    <property type="match status" value="1"/>
</dbReference>
<dbReference type="OrthoDB" id="9769739at2"/>
<comment type="subcellular location">
    <subcellularLocation>
        <location evidence="1">Membrane</location>
        <topology evidence="1">Multi-pass membrane protein</topology>
    </subcellularLocation>
</comment>
<dbReference type="PANTHER" id="PTHR11814">
    <property type="entry name" value="SULFATE TRANSPORTER"/>
    <property type="match status" value="1"/>
</dbReference>
<name>A0A3E0H619_9GAMM</name>
<dbReference type="Gene3D" id="3.30.750.24">
    <property type="entry name" value="STAS domain"/>
    <property type="match status" value="1"/>
</dbReference>
<accession>A0A3E0H619</accession>
<feature type="transmembrane region" description="Helical" evidence="5">
    <location>
        <begin position="96"/>
        <end position="116"/>
    </location>
</feature>
<feature type="domain" description="STAS" evidence="6">
    <location>
        <begin position="448"/>
        <end position="562"/>
    </location>
</feature>
<dbReference type="InterPro" id="IPR001902">
    <property type="entry name" value="SLC26A/SulP_fam"/>
</dbReference>